<dbReference type="PANTHER" id="PTHR14741:SF32">
    <property type="entry name" value="TRIMETHYLGUANOSINE SYNTHASE"/>
    <property type="match status" value="1"/>
</dbReference>
<keyword evidence="2" id="KW-0808">Transferase</keyword>
<dbReference type="Pfam" id="PF18096">
    <property type="entry name" value="Thump_like"/>
    <property type="match status" value="1"/>
</dbReference>
<dbReference type="SUPFAM" id="SSF53335">
    <property type="entry name" value="S-adenosyl-L-methionine-dependent methyltransferases"/>
    <property type="match status" value="1"/>
</dbReference>
<organism evidence="2 3">
    <name type="scientific">Amnibacterium endophyticum</name>
    <dbReference type="NCBI Taxonomy" id="2109337"/>
    <lineage>
        <taxon>Bacteria</taxon>
        <taxon>Bacillati</taxon>
        <taxon>Actinomycetota</taxon>
        <taxon>Actinomycetes</taxon>
        <taxon>Micrococcales</taxon>
        <taxon>Microbacteriaceae</taxon>
        <taxon>Amnibacterium</taxon>
    </lineage>
</organism>
<evidence type="ECO:0000313" key="2">
    <source>
        <dbReference type="EMBL" id="MFD1721112.1"/>
    </source>
</evidence>
<sequence>MEQAEADLLMSPRGAAALEAEAALPGTPDPFARSAALRRAGFSAGETAALLTQADLRRRAAGRLGPDAARLLLTRAGLEQATRREVAAEHAARVRAAGFDDVVDLGCGIGGDALAFAAAGLAVRAVERDPVTAALARHNLAPFPGARVEVGEAETTEAADGAAVWLDPARRTAGHSDTRRLRPDDWSPSLDFVAGLLSERAAGVKLAPGLDHELIPPGVEAQWVSSGREVAELVLWSGGLARPGTGRAALVLGRAGAAELTGPGPAVDVPPGPLGGVVAEPDGAVIRSGLLGDLARATGSHPVGPGIAYLTGDAIEASPFLDRFAVEAVLPLDPRLIARELRARGIGRLEVKKRGVDLEPAAFRRRLGLKGDGEAVLIATRTIKRRVALLCRRLR</sequence>
<reference evidence="3" key="1">
    <citation type="journal article" date="2019" name="Int. J. Syst. Evol. Microbiol.">
        <title>The Global Catalogue of Microorganisms (GCM) 10K type strain sequencing project: providing services to taxonomists for standard genome sequencing and annotation.</title>
        <authorList>
            <consortium name="The Broad Institute Genomics Platform"/>
            <consortium name="The Broad Institute Genome Sequencing Center for Infectious Disease"/>
            <person name="Wu L."/>
            <person name="Ma J."/>
        </authorList>
    </citation>
    <scope>NUCLEOTIDE SEQUENCE [LARGE SCALE GENOMIC DNA]</scope>
    <source>
        <strain evidence="3">CGMCC 1.12471</strain>
    </source>
</reference>
<name>A0ABW4LCV5_9MICO</name>
<protein>
    <submittedName>
        <fullName evidence="2">SAM-dependent methyltransferase</fullName>
    </submittedName>
</protein>
<dbReference type="RefSeq" id="WP_377933060.1">
    <property type="nucleotide sequence ID" value="NZ_JBHUEA010000007.1"/>
</dbReference>
<dbReference type="GO" id="GO:0032259">
    <property type="term" value="P:methylation"/>
    <property type="evidence" value="ECO:0007669"/>
    <property type="project" value="UniProtKB-KW"/>
</dbReference>
<accession>A0ABW4LCV5</accession>
<dbReference type="Proteomes" id="UP001597347">
    <property type="component" value="Unassembled WGS sequence"/>
</dbReference>
<dbReference type="PANTHER" id="PTHR14741">
    <property type="entry name" value="S-ADENOSYLMETHIONINE-DEPENDENT METHYLTRANSFERASE RELATED"/>
    <property type="match status" value="1"/>
</dbReference>
<gene>
    <name evidence="2" type="ORF">ACFSBI_06075</name>
</gene>
<dbReference type="EMBL" id="JBHUEA010000007">
    <property type="protein sequence ID" value="MFD1721112.1"/>
    <property type="molecule type" value="Genomic_DNA"/>
</dbReference>
<keyword evidence="2" id="KW-0489">Methyltransferase</keyword>
<proteinExistence type="predicted"/>
<keyword evidence="3" id="KW-1185">Reference proteome</keyword>
<dbReference type="GO" id="GO:0008168">
    <property type="term" value="F:methyltransferase activity"/>
    <property type="evidence" value="ECO:0007669"/>
    <property type="project" value="UniProtKB-KW"/>
</dbReference>
<dbReference type="Gene3D" id="3.40.50.150">
    <property type="entry name" value="Vaccinia Virus protein VP39"/>
    <property type="match status" value="1"/>
</dbReference>
<evidence type="ECO:0000313" key="3">
    <source>
        <dbReference type="Proteomes" id="UP001597347"/>
    </source>
</evidence>
<feature type="domain" description="THUMP-like" evidence="1">
    <location>
        <begin position="323"/>
        <end position="393"/>
    </location>
</feature>
<evidence type="ECO:0000259" key="1">
    <source>
        <dbReference type="Pfam" id="PF18096"/>
    </source>
</evidence>
<dbReference type="InterPro" id="IPR041497">
    <property type="entry name" value="Thump-like"/>
</dbReference>
<comment type="caution">
    <text evidence="2">The sequence shown here is derived from an EMBL/GenBank/DDBJ whole genome shotgun (WGS) entry which is preliminary data.</text>
</comment>
<dbReference type="InterPro" id="IPR029063">
    <property type="entry name" value="SAM-dependent_MTases_sf"/>
</dbReference>